<name>A0AAD9BA13_DISEL</name>
<keyword evidence="2" id="KW-0808">Transferase</keyword>
<sequence>MSQWVEHYSELYGKPRSISDVALASTPSFDINAELDNLPTMAELVNALKHTAKGKAAGTDGIPADLLKCDSCLLPHMHKLLCQCWQAGAFPSDAKIITLYKNKGDKGDCNNYLGISLLSVLSKVFSRILLVRLQKLAARVYPESQCGFRSGRSTTDMVFTVRQVQEKCREQNKPLHMAFVDLTKAFNMVSREGLFAILQKLGCPPTLLGLVKSLHEDMSATVFFEGSTSDSFAVRSGVKQGCVLAPMLFGIFFSVVLHHAFNDHVDEDGVFLHTRSDGKLFNLARLRTKSKVRKVLVRELFFADDAALVSHRRCWSTSPYGQIQCSML</sequence>
<dbReference type="SUPFAM" id="SSF56672">
    <property type="entry name" value="DNA/RNA polymerases"/>
    <property type="match status" value="1"/>
</dbReference>
<gene>
    <name evidence="2" type="ORF">KUDE01_003600</name>
</gene>
<proteinExistence type="predicted"/>
<comment type="caution">
    <text evidence="2">The sequence shown here is derived from an EMBL/GenBank/DDBJ whole genome shotgun (WGS) entry which is preliminary data.</text>
</comment>
<dbReference type="InterPro" id="IPR043502">
    <property type="entry name" value="DNA/RNA_pol_sf"/>
</dbReference>
<dbReference type="PANTHER" id="PTHR19446">
    <property type="entry name" value="REVERSE TRANSCRIPTASES"/>
    <property type="match status" value="1"/>
</dbReference>
<feature type="domain" description="Reverse transcriptase" evidence="1">
    <location>
        <begin position="106"/>
        <end position="269"/>
    </location>
</feature>
<dbReference type="Proteomes" id="UP001228049">
    <property type="component" value="Unassembled WGS sequence"/>
</dbReference>
<dbReference type="Pfam" id="PF00078">
    <property type="entry name" value="RVT_1"/>
    <property type="match status" value="1"/>
</dbReference>
<evidence type="ECO:0000313" key="3">
    <source>
        <dbReference type="Proteomes" id="UP001228049"/>
    </source>
</evidence>
<keyword evidence="3" id="KW-1185">Reference proteome</keyword>
<evidence type="ECO:0000313" key="2">
    <source>
        <dbReference type="EMBL" id="KAK1878294.1"/>
    </source>
</evidence>
<organism evidence="2 3">
    <name type="scientific">Dissostichus eleginoides</name>
    <name type="common">Patagonian toothfish</name>
    <name type="synonym">Dissostichus amissus</name>
    <dbReference type="NCBI Taxonomy" id="100907"/>
    <lineage>
        <taxon>Eukaryota</taxon>
        <taxon>Metazoa</taxon>
        <taxon>Chordata</taxon>
        <taxon>Craniata</taxon>
        <taxon>Vertebrata</taxon>
        <taxon>Euteleostomi</taxon>
        <taxon>Actinopterygii</taxon>
        <taxon>Neopterygii</taxon>
        <taxon>Teleostei</taxon>
        <taxon>Neoteleostei</taxon>
        <taxon>Acanthomorphata</taxon>
        <taxon>Eupercaria</taxon>
        <taxon>Perciformes</taxon>
        <taxon>Notothenioidei</taxon>
        <taxon>Nototheniidae</taxon>
        <taxon>Dissostichus</taxon>
    </lineage>
</organism>
<dbReference type="EMBL" id="JASDAP010000027">
    <property type="protein sequence ID" value="KAK1878294.1"/>
    <property type="molecule type" value="Genomic_DNA"/>
</dbReference>
<reference evidence="2" key="1">
    <citation type="submission" date="2023-04" db="EMBL/GenBank/DDBJ databases">
        <title>Chromosome-level genome of Chaenocephalus aceratus.</title>
        <authorList>
            <person name="Park H."/>
        </authorList>
    </citation>
    <scope>NUCLEOTIDE SEQUENCE</scope>
    <source>
        <strain evidence="2">DE</strain>
        <tissue evidence="2">Muscle</tissue>
    </source>
</reference>
<dbReference type="GO" id="GO:0003964">
    <property type="term" value="F:RNA-directed DNA polymerase activity"/>
    <property type="evidence" value="ECO:0007669"/>
    <property type="project" value="UniProtKB-KW"/>
</dbReference>
<dbReference type="InterPro" id="IPR000477">
    <property type="entry name" value="RT_dom"/>
</dbReference>
<keyword evidence="2" id="KW-0548">Nucleotidyltransferase</keyword>
<evidence type="ECO:0000259" key="1">
    <source>
        <dbReference type="Pfam" id="PF00078"/>
    </source>
</evidence>
<accession>A0AAD9BA13</accession>
<keyword evidence="2" id="KW-0695">RNA-directed DNA polymerase</keyword>
<dbReference type="AlphaFoldDB" id="A0AAD9BA13"/>
<protein>
    <submittedName>
        <fullName evidence="2">LINE-1 reverse transcriptase like</fullName>
    </submittedName>
</protein>
<dbReference type="CDD" id="cd01650">
    <property type="entry name" value="RT_nLTR_like"/>
    <property type="match status" value="1"/>
</dbReference>